<evidence type="ECO:0000259" key="3">
    <source>
        <dbReference type="Pfam" id="PF12850"/>
    </source>
</evidence>
<dbReference type="Pfam" id="PF12850">
    <property type="entry name" value="Metallophos_2"/>
    <property type="match status" value="1"/>
</dbReference>
<dbReference type="EMBL" id="CP002364">
    <property type="protein sequence ID" value="ADW18783.1"/>
    <property type="molecule type" value="Genomic_DNA"/>
</dbReference>
<keyword evidence="5" id="KW-1185">Reference proteome</keyword>
<evidence type="ECO:0000256" key="2">
    <source>
        <dbReference type="RuleBase" id="RU362039"/>
    </source>
</evidence>
<evidence type="ECO:0000256" key="1">
    <source>
        <dbReference type="ARBA" id="ARBA00008950"/>
    </source>
</evidence>
<feature type="domain" description="Calcineurin-like phosphoesterase" evidence="3">
    <location>
        <begin position="4"/>
        <end position="150"/>
    </location>
</feature>
<comment type="cofactor">
    <cofactor evidence="2">
        <name>a divalent metal cation</name>
        <dbReference type="ChEBI" id="CHEBI:60240"/>
    </cofactor>
</comment>
<dbReference type="NCBIfam" id="TIGR00040">
    <property type="entry name" value="yfcE"/>
    <property type="match status" value="1"/>
</dbReference>
<dbReference type="GO" id="GO:0016787">
    <property type="term" value="F:hydrolase activity"/>
    <property type="evidence" value="ECO:0007669"/>
    <property type="project" value="UniProtKB-UniRule"/>
</dbReference>
<dbReference type="Proteomes" id="UP000006365">
    <property type="component" value="Chromosome"/>
</dbReference>
<accession>A0A7U3YNS8</accession>
<protein>
    <recommendedName>
        <fullName evidence="2">Phosphoesterase</fullName>
        <ecNumber evidence="2">3.1.4.-</ecNumber>
    </recommendedName>
</protein>
<name>A0A7U3YNS8_DESPD</name>
<evidence type="ECO:0000313" key="5">
    <source>
        <dbReference type="Proteomes" id="UP000006365"/>
    </source>
</evidence>
<reference evidence="4 5" key="1">
    <citation type="journal article" date="2011" name="Stand. Genomic Sci.">
        <title>Complete genome sequence of Desulfobulbus propionicus type strain (1pr3).</title>
        <authorList>
            <person name="Pagani I."/>
            <person name="Lapidus A."/>
            <person name="Nolan M."/>
            <person name="Lucas S."/>
            <person name="Hammon N."/>
            <person name="Deshpande S."/>
            <person name="Cheng J.F."/>
            <person name="Chertkov O."/>
            <person name="Davenport K."/>
            <person name="Tapia R."/>
            <person name="Han C."/>
            <person name="Goodwin L."/>
            <person name="Pitluck S."/>
            <person name="Liolios K."/>
            <person name="Mavromatis K."/>
            <person name="Ivanova N."/>
            <person name="Mikhailova N."/>
            <person name="Pati A."/>
            <person name="Chen A."/>
            <person name="Palaniappan K."/>
            <person name="Land M."/>
            <person name="Hauser L."/>
            <person name="Chang Y.J."/>
            <person name="Jeffries C.D."/>
            <person name="Detter J.C."/>
            <person name="Brambilla E."/>
            <person name="Kannan K.P."/>
            <person name="Djao O.D."/>
            <person name="Rohde M."/>
            <person name="Pukall R."/>
            <person name="Spring S."/>
            <person name="Goker M."/>
            <person name="Sikorski J."/>
            <person name="Woyke T."/>
            <person name="Bristow J."/>
            <person name="Eisen J.A."/>
            <person name="Markowitz V."/>
            <person name="Hugenholtz P."/>
            <person name="Kyrpides N.C."/>
            <person name="Klenk H.P."/>
        </authorList>
    </citation>
    <scope>NUCLEOTIDE SEQUENCE [LARGE SCALE GENOMIC DNA]</scope>
    <source>
        <strain evidence="5">ATCC 33891 / DSM 2032 / 1pr3</strain>
    </source>
</reference>
<proteinExistence type="inferred from homology"/>
<dbReference type="InterPro" id="IPR024654">
    <property type="entry name" value="Calcineurin-like_PHP_lpxH"/>
</dbReference>
<dbReference type="AlphaFoldDB" id="A0A7U3YNS8"/>
<dbReference type="RefSeq" id="WP_015725309.1">
    <property type="nucleotide sequence ID" value="NC_014972.1"/>
</dbReference>
<dbReference type="SUPFAM" id="SSF56300">
    <property type="entry name" value="Metallo-dependent phosphatases"/>
    <property type="match status" value="1"/>
</dbReference>
<gene>
    <name evidence="4" type="ordered locus">Despr_2647</name>
</gene>
<dbReference type="EC" id="3.1.4.-" evidence="2"/>
<dbReference type="InterPro" id="IPR029052">
    <property type="entry name" value="Metallo-depent_PP-like"/>
</dbReference>
<dbReference type="PANTHER" id="PTHR11124">
    <property type="entry name" value="VACUOLAR SORTING PROTEIN VPS29"/>
    <property type="match status" value="1"/>
</dbReference>
<dbReference type="GO" id="GO:0046872">
    <property type="term" value="F:metal ion binding"/>
    <property type="evidence" value="ECO:0007669"/>
    <property type="project" value="UniProtKB-KW"/>
</dbReference>
<dbReference type="InterPro" id="IPR000979">
    <property type="entry name" value="Phosphodiesterase_MJ0936/Vps29"/>
</dbReference>
<evidence type="ECO:0000313" key="4">
    <source>
        <dbReference type="EMBL" id="ADW18783.1"/>
    </source>
</evidence>
<sequence>MVIRAGVLSDTHLIRPDSRFKTQVAACFATCDMIIHAGDLTDLSVLEVFAGRPVYAVHGNMCHASVRDRYPHQLQFSIGSFVIGLTHGAGLGYDIEAALWDLFPEVDCMIYGHTHRPLCRRVGRILLLNPGSFQATGRYGAPGSYAILEAGDTLQARLFDVPQL</sequence>
<dbReference type="KEGG" id="dpr:Despr_2647"/>
<organism evidence="4 5">
    <name type="scientific">Desulfobulbus propionicus (strain ATCC 33891 / DSM 2032 / VKM B-1956 / 1pr3)</name>
    <dbReference type="NCBI Taxonomy" id="577650"/>
    <lineage>
        <taxon>Bacteria</taxon>
        <taxon>Pseudomonadati</taxon>
        <taxon>Thermodesulfobacteriota</taxon>
        <taxon>Desulfobulbia</taxon>
        <taxon>Desulfobulbales</taxon>
        <taxon>Desulfobulbaceae</taxon>
        <taxon>Desulfobulbus</taxon>
    </lineage>
</organism>
<comment type="similarity">
    <text evidence="1 2">Belongs to the metallophosphoesterase superfamily. YfcE family.</text>
</comment>
<keyword evidence="2" id="KW-0479">Metal-binding</keyword>
<dbReference type="Gene3D" id="3.60.21.10">
    <property type="match status" value="1"/>
</dbReference>